<dbReference type="SUPFAM" id="SSF47413">
    <property type="entry name" value="lambda repressor-like DNA-binding domains"/>
    <property type="match status" value="1"/>
</dbReference>
<sequence length="78" mass="8480">MANNDQRDTASYRNLAEQISQRMSEAGMSSDQLAASANIEFDRLTMIMSGSARDVTITEVVHIAAALGTQVSNLFLPF</sequence>
<dbReference type="Pfam" id="PF13443">
    <property type="entry name" value="HTH_26"/>
    <property type="match status" value="1"/>
</dbReference>
<organism evidence="2 3">
    <name type="scientific">Sphingobium wenxiniae (strain DSM 21828 / CGMCC 1.7748 / JZ-1)</name>
    <dbReference type="NCBI Taxonomy" id="595605"/>
    <lineage>
        <taxon>Bacteria</taxon>
        <taxon>Pseudomonadati</taxon>
        <taxon>Pseudomonadota</taxon>
        <taxon>Alphaproteobacteria</taxon>
        <taxon>Sphingomonadales</taxon>
        <taxon>Sphingomonadaceae</taxon>
        <taxon>Sphingobium</taxon>
    </lineage>
</organism>
<dbReference type="RefSeq" id="WP_145074664.1">
    <property type="nucleotide sequence ID" value="NZ_JACIIY010000025.1"/>
</dbReference>
<dbReference type="InterPro" id="IPR010982">
    <property type="entry name" value="Lambda_DNA-bd_dom_sf"/>
</dbReference>
<dbReference type="InterPro" id="IPR001387">
    <property type="entry name" value="Cro/C1-type_HTH"/>
</dbReference>
<dbReference type="Proteomes" id="UP000316624">
    <property type="component" value="Unassembled WGS sequence"/>
</dbReference>
<accession>A0A562K837</accession>
<gene>
    <name evidence="2" type="ORF">IQ35_03093</name>
</gene>
<evidence type="ECO:0000313" key="2">
    <source>
        <dbReference type="EMBL" id="TWH91580.1"/>
    </source>
</evidence>
<feature type="domain" description="HTH cro/C1-type" evidence="1">
    <location>
        <begin position="19"/>
        <end position="75"/>
    </location>
</feature>
<evidence type="ECO:0000313" key="3">
    <source>
        <dbReference type="Proteomes" id="UP000316624"/>
    </source>
</evidence>
<dbReference type="AlphaFoldDB" id="A0A562K837"/>
<keyword evidence="3" id="KW-1185">Reference proteome</keyword>
<proteinExistence type="predicted"/>
<dbReference type="Gene3D" id="1.10.260.40">
    <property type="entry name" value="lambda repressor-like DNA-binding domains"/>
    <property type="match status" value="1"/>
</dbReference>
<protein>
    <recommendedName>
        <fullName evidence="1">HTH cro/C1-type domain-containing protein</fullName>
    </recommendedName>
</protein>
<evidence type="ECO:0000259" key="1">
    <source>
        <dbReference type="Pfam" id="PF13443"/>
    </source>
</evidence>
<reference evidence="2 3" key="1">
    <citation type="journal article" date="2015" name="Stand. Genomic Sci.">
        <title>Genomic Encyclopedia of Bacterial and Archaeal Type Strains, Phase III: the genomes of soil and plant-associated and newly described type strains.</title>
        <authorList>
            <person name="Whitman W.B."/>
            <person name="Woyke T."/>
            <person name="Klenk H.P."/>
            <person name="Zhou Y."/>
            <person name="Lilburn T.G."/>
            <person name="Beck B.J."/>
            <person name="De Vos P."/>
            <person name="Vandamme P."/>
            <person name="Eisen J.A."/>
            <person name="Garrity G."/>
            <person name="Hugenholtz P."/>
            <person name="Kyrpides N.C."/>
        </authorList>
    </citation>
    <scope>NUCLEOTIDE SEQUENCE [LARGE SCALE GENOMIC DNA]</scope>
    <source>
        <strain evidence="2 3">CGMCC 1.7748</strain>
    </source>
</reference>
<comment type="caution">
    <text evidence="2">The sequence shown here is derived from an EMBL/GenBank/DDBJ whole genome shotgun (WGS) entry which is preliminary data.</text>
</comment>
<dbReference type="EMBL" id="VLKK01000014">
    <property type="protein sequence ID" value="TWH91580.1"/>
    <property type="molecule type" value="Genomic_DNA"/>
</dbReference>
<name>A0A562K837_SPHWJ</name>
<dbReference type="GO" id="GO:0003677">
    <property type="term" value="F:DNA binding"/>
    <property type="evidence" value="ECO:0007669"/>
    <property type="project" value="InterPro"/>
</dbReference>